<dbReference type="Pfam" id="PF07732">
    <property type="entry name" value="Cu-oxidase_3"/>
    <property type="match status" value="1"/>
</dbReference>
<dbReference type="PROSITE" id="PS00079">
    <property type="entry name" value="MULTICOPPER_OXIDASE1"/>
    <property type="match status" value="2"/>
</dbReference>
<keyword evidence="11" id="KW-1185">Reference proteome</keyword>
<keyword evidence="3 6" id="KW-0732">Signal</keyword>
<dbReference type="Pfam" id="PF00394">
    <property type="entry name" value="Cu-oxidase"/>
    <property type="match status" value="1"/>
</dbReference>
<feature type="domain" description="Plastocyanin-like" evidence="9">
    <location>
        <begin position="29"/>
        <end position="144"/>
    </location>
</feature>
<dbReference type="GO" id="GO:0004322">
    <property type="term" value="F:ferroxidase activity"/>
    <property type="evidence" value="ECO:0007669"/>
    <property type="project" value="TreeGrafter"/>
</dbReference>
<evidence type="ECO:0000256" key="5">
    <source>
        <dbReference type="ARBA" id="ARBA00023008"/>
    </source>
</evidence>
<evidence type="ECO:0000256" key="2">
    <source>
        <dbReference type="ARBA" id="ARBA00022723"/>
    </source>
</evidence>
<comment type="caution">
    <text evidence="10">The sequence shown here is derived from an EMBL/GenBank/DDBJ whole genome shotgun (WGS) entry which is preliminary data.</text>
</comment>
<dbReference type="PANTHER" id="PTHR11709:SF361">
    <property type="entry name" value="IRON TRANSPORT MULTICOPPER OXIDASE FET3"/>
    <property type="match status" value="1"/>
</dbReference>
<dbReference type="CDD" id="cd13877">
    <property type="entry name" value="CuRO_2_Fet3p_like"/>
    <property type="match status" value="1"/>
</dbReference>
<gene>
    <name evidence="10" type="ORF">B0T24DRAFT_575688</name>
</gene>
<evidence type="ECO:0000313" key="10">
    <source>
        <dbReference type="EMBL" id="KAK3373301.1"/>
    </source>
</evidence>
<dbReference type="Pfam" id="PF07731">
    <property type="entry name" value="Cu-oxidase_2"/>
    <property type="match status" value="1"/>
</dbReference>
<dbReference type="GO" id="GO:0010106">
    <property type="term" value="P:cellular response to iron ion starvation"/>
    <property type="evidence" value="ECO:0007669"/>
    <property type="project" value="TreeGrafter"/>
</dbReference>
<evidence type="ECO:0000256" key="3">
    <source>
        <dbReference type="ARBA" id="ARBA00022729"/>
    </source>
</evidence>
<dbReference type="GO" id="GO:0033573">
    <property type="term" value="C:high-affinity iron permease complex"/>
    <property type="evidence" value="ECO:0007669"/>
    <property type="project" value="TreeGrafter"/>
</dbReference>
<dbReference type="AlphaFoldDB" id="A0AAE0N775"/>
<sequence length="546" mass="60410">MLASGVLSAGFLSLATLARAGAVTYNWNATWVWASPDGFARPVIGINGQWPCPLLNATLNDTVIVNFSNNLVNETSGLHFHGLNQLGTEEMDGPTGVTQCPVPPGSTIQYRFTVPNAGSYWYHSHDLGQYPDGLRGPLVVHDPNDPYIGQYDEEIILGVSDCIELGRQMLTPTNTHFAPPFPDALLVNDGKGADINFVKGKTYRIRMICYSALSSAFIHFEKHVMNVIMTDASYIQEQEADMLRIAPAQRYDFLLTAGDNDSGNYPFLISLDTNRDYTNASLGVSFPHNYTGYLVMDSSKRLDNTLTVSKWEPYDDSKFKGKDGAGPLSPRNELVELDFKFCFDKNGDPRSCLNGLTYLTQPVPTLYTATTTGENNTNPLIYGQVNPAIVNYGDVVQIVLNSYDEALHPFHLHGHQFQVLDRPLSGAGKWSGQDINYSSEPPSRDTVTVYANSYVVIRFRATNPGVWLFHCHIEWHVEMGLTATIIEAPDHLHGFTFPDEFLNICKLQNIPYEGNAAGNTDNYTDTSGFVTLAPKQYNGALYITPS</sequence>
<dbReference type="InterPro" id="IPR045087">
    <property type="entry name" value="Cu-oxidase_fam"/>
</dbReference>
<evidence type="ECO:0000256" key="6">
    <source>
        <dbReference type="SAM" id="SignalP"/>
    </source>
</evidence>
<accession>A0AAE0N775</accession>
<dbReference type="SUPFAM" id="SSF49503">
    <property type="entry name" value="Cupredoxins"/>
    <property type="match status" value="3"/>
</dbReference>
<dbReference type="EMBL" id="JAULSN010000004">
    <property type="protein sequence ID" value="KAK3373301.1"/>
    <property type="molecule type" value="Genomic_DNA"/>
</dbReference>
<evidence type="ECO:0000256" key="1">
    <source>
        <dbReference type="ARBA" id="ARBA00010609"/>
    </source>
</evidence>
<dbReference type="InterPro" id="IPR001117">
    <property type="entry name" value="Cu-oxidase_2nd"/>
</dbReference>
<comment type="similarity">
    <text evidence="1">Belongs to the multicopper oxidase family.</text>
</comment>
<feature type="domain" description="Plastocyanin-like" evidence="8">
    <location>
        <begin position="360"/>
        <end position="490"/>
    </location>
</feature>
<dbReference type="Proteomes" id="UP001287356">
    <property type="component" value="Unassembled WGS sequence"/>
</dbReference>
<keyword evidence="2" id="KW-0479">Metal-binding</keyword>
<evidence type="ECO:0000259" key="8">
    <source>
        <dbReference type="Pfam" id="PF07731"/>
    </source>
</evidence>
<proteinExistence type="inferred from homology"/>
<dbReference type="GO" id="GO:0033215">
    <property type="term" value="P:reductive iron assimilation"/>
    <property type="evidence" value="ECO:0007669"/>
    <property type="project" value="TreeGrafter"/>
</dbReference>
<protein>
    <submittedName>
        <fullName evidence="10">Multicopper oxidase like protein</fullName>
    </submittedName>
</protein>
<dbReference type="InterPro" id="IPR008972">
    <property type="entry name" value="Cupredoxin"/>
</dbReference>
<dbReference type="InterPro" id="IPR011707">
    <property type="entry name" value="Cu-oxidase-like_N"/>
</dbReference>
<evidence type="ECO:0000256" key="4">
    <source>
        <dbReference type="ARBA" id="ARBA00023002"/>
    </source>
</evidence>
<evidence type="ECO:0000259" key="9">
    <source>
        <dbReference type="Pfam" id="PF07732"/>
    </source>
</evidence>
<dbReference type="Gene3D" id="2.60.40.420">
    <property type="entry name" value="Cupredoxins - blue copper proteins"/>
    <property type="match status" value="3"/>
</dbReference>
<dbReference type="InterPro" id="IPR044130">
    <property type="entry name" value="CuRO_2_Fet3-like"/>
</dbReference>
<organism evidence="10 11">
    <name type="scientific">Lasiosphaeria ovina</name>
    <dbReference type="NCBI Taxonomy" id="92902"/>
    <lineage>
        <taxon>Eukaryota</taxon>
        <taxon>Fungi</taxon>
        <taxon>Dikarya</taxon>
        <taxon>Ascomycota</taxon>
        <taxon>Pezizomycotina</taxon>
        <taxon>Sordariomycetes</taxon>
        <taxon>Sordariomycetidae</taxon>
        <taxon>Sordariales</taxon>
        <taxon>Lasiosphaeriaceae</taxon>
        <taxon>Lasiosphaeria</taxon>
    </lineage>
</organism>
<dbReference type="InterPro" id="IPR002355">
    <property type="entry name" value="Cu_oxidase_Cu_BS"/>
</dbReference>
<feature type="signal peptide" evidence="6">
    <location>
        <begin position="1"/>
        <end position="20"/>
    </location>
</feature>
<keyword evidence="4" id="KW-0560">Oxidoreductase</keyword>
<reference evidence="10" key="1">
    <citation type="journal article" date="2023" name="Mol. Phylogenet. Evol.">
        <title>Genome-scale phylogeny and comparative genomics of the fungal order Sordariales.</title>
        <authorList>
            <person name="Hensen N."/>
            <person name="Bonometti L."/>
            <person name="Westerberg I."/>
            <person name="Brannstrom I.O."/>
            <person name="Guillou S."/>
            <person name="Cros-Aarteil S."/>
            <person name="Calhoun S."/>
            <person name="Haridas S."/>
            <person name="Kuo A."/>
            <person name="Mondo S."/>
            <person name="Pangilinan J."/>
            <person name="Riley R."/>
            <person name="LaButti K."/>
            <person name="Andreopoulos B."/>
            <person name="Lipzen A."/>
            <person name="Chen C."/>
            <person name="Yan M."/>
            <person name="Daum C."/>
            <person name="Ng V."/>
            <person name="Clum A."/>
            <person name="Steindorff A."/>
            <person name="Ohm R.A."/>
            <person name="Martin F."/>
            <person name="Silar P."/>
            <person name="Natvig D.O."/>
            <person name="Lalanne C."/>
            <person name="Gautier V."/>
            <person name="Ament-Velasquez S.L."/>
            <person name="Kruys A."/>
            <person name="Hutchinson M.I."/>
            <person name="Powell A.J."/>
            <person name="Barry K."/>
            <person name="Miller A.N."/>
            <person name="Grigoriev I.V."/>
            <person name="Debuchy R."/>
            <person name="Gladieux P."/>
            <person name="Hiltunen Thoren M."/>
            <person name="Johannesson H."/>
        </authorList>
    </citation>
    <scope>NUCLEOTIDE SEQUENCE</scope>
    <source>
        <strain evidence="10">CBS 958.72</strain>
    </source>
</reference>
<reference evidence="10" key="2">
    <citation type="submission" date="2023-06" db="EMBL/GenBank/DDBJ databases">
        <authorList>
            <consortium name="Lawrence Berkeley National Laboratory"/>
            <person name="Haridas S."/>
            <person name="Hensen N."/>
            <person name="Bonometti L."/>
            <person name="Westerberg I."/>
            <person name="Brannstrom I.O."/>
            <person name="Guillou S."/>
            <person name="Cros-Aarteil S."/>
            <person name="Calhoun S."/>
            <person name="Kuo A."/>
            <person name="Mondo S."/>
            <person name="Pangilinan J."/>
            <person name="Riley R."/>
            <person name="Labutti K."/>
            <person name="Andreopoulos B."/>
            <person name="Lipzen A."/>
            <person name="Chen C."/>
            <person name="Yanf M."/>
            <person name="Daum C."/>
            <person name="Ng V."/>
            <person name="Clum A."/>
            <person name="Steindorff A."/>
            <person name="Ohm R."/>
            <person name="Martin F."/>
            <person name="Silar P."/>
            <person name="Natvig D."/>
            <person name="Lalanne C."/>
            <person name="Gautier V."/>
            <person name="Ament-Velasquez S.L."/>
            <person name="Kruys A."/>
            <person name="Hutchinson M.I."/>
            <person name="Powell A.J."/>
            <person name="Barry K."/>
            <person name="Miller A.N."/>
            <person name="Grigoriev I.V."/>
            <person name="Debuchy R."/>
            <person name="Gladieux P."/>
            <person name="Thoren M.H."/>
            <person name="Johannesson H."/>
        </authorList>
    </citation>
    <scope>NUCLEOTIDE SEQUENCE</scope>
    <source>
        <strain evidence="10">CBS 958.72</strain>
    </source>
</reference>
<dbReference type="PANTHER" id="PTHR11709">
    <property type="entry name" value="MULTI-COPPER OXIDASE"/>
    <property type="match status" value="1"/>
</dbReference>
<feature type="chain" id="PRO_5042094421" evidence="6">
    <location>
        <begin position="21"/>
        <end position="546"/>
    </location>
</feature>
<evidence type="ECO:0000259" key="7">
    <source>
        <dbReference type="Pfam" id="PF00394"/>
    </source>
</evidence>
<keyword evidence="5" id="KW-0186">Copper</keyword>
<evidence type="ECO:0000313" key="11">
    <source>
        <dbReference type="Proteomes" id="UP001287356"/>
    </source>
</evidence>
<dbReference type="GO" id="GO:0005507">
    <property type="term" value="F:copper ion binding"/>
    <property type="evidence" value="ECO:0007669"/>
    <property type="project" value="InterPro"/>
</dbReference>
<feature type="domain" description="Plastocyanin-like" evidence="7">
    <location>
        <begin position="177"/>
        <end position="274"/>
    </location>
</feature>
<name>A0AAE0N775_9PEZI</name>
<dbReference type="InterPro" id="IPR011706">
    <property type="entry name" value="Cu-oxidase_C"/>
</dbReference>
<dbReference type="InterPro" id="IPR033138">
    <property type="entry name" value="Cu_oxidase_CS"/>
</dbReference>
<dbReference type="PROSITE" id="PS00080">
    <property type="entry name" value="MULTICOPPER_OXIDASE2"/>
    <property type="match status" value="1"/>
</dbReference>